<keyword evidence="3 6" id="KW-1133">Transmembrane helix</keyword>
<dbReference type="AlphaFoldDB" id="A0A1X2GH29"/>
<feature type="transmembrane region" description="Helical" evidence="6">
    <location>
        <begin position="344"/>
        <end position="363"/>
    </location>
</feature>
<evidence type="ECO:0000256" key="2">
    <source>
        <dbReference type="ARBA" id="ARBA00022692"/>
    </source>
</evidence>
<dbReference type="OrthoDB" id="413313at2759"/>
<protein>
    <submittedName>
        <fullName evidence="7">NCA2-domain-containing protein</fullName>
    </submittedName>
</protein>
<name>A0A1X2GH29_9FUNG</name>
<gene>
    <name evidence="7" type="ORF">DM01DRAFT_1346108</name>
</gene>
<feature type="transmembrane region" description="Helical" evidence="6">
    <location>
        <begin position="528"/>
        <end position="547"/>
    </location>
</feature>
<keyword evidence="8" id="KW-1185">Reference proteome</keyword>
<dbReference type="PANTHER" id="PTHR28234:SF1">
    <property type="entry name" value="NUCLEAR CONTROL OF ATPASE PROTEIN 2"/>
    <property type="match status" value="1"/>
</dbReference>
<keyword evidence="2 6" id="KW-0812">Transmembrane</keyword>
<accession>A0A1X2GH29</accession>
<evidence type="ECO:0000256" key="4">
    <source>
        <dbReference type="ARBA" id="ARBA00023128"/>
    </source>
</evidence>
<comment type="subcellular location">
    <subcellularLocation>
        <location evidence="1">Mitochondrion membrane</location>
        <topology evidence="1">Multi-pass membrane protein</topology>
    </subcellularLocation>
</comment>
<dbReference type="Pfam" id="PF08637">
    <property type="entry name" value="NCA2"/>
    <property type="match status" value="2"/>
</dbReference>
<evidence type="ECO:0000256" key="3">
    <source>
        <dbReference type="ARBA" id="ARBA00022989"/>
    </source>
</evidence>
<reference evidence="7 8" key="1">
    <citation type="submission" date="2016-07" db="EMBL/GenBank/DDBJ databases">
        <title>Pervasive Adenine N6-methylation of Active Genes in Fungi.</title>
        <authorList>
            <consortium name="DOE Joint Genome Institute"/>
            <person name="Mondo S.J."/>
            <person name="Dannebaum R.O."/>
            <person name="Kuo R.C."/>
            <person name="Labutti K."/>
            <person name="Haridas S."/>
            <person name="Kuo A."/>
            <person name="Salamov A."/>
            <person name="Ahrendt S.R."/>
            <person name="Lipzen A."/>
            <person name="Sullivan W."/>
            <person name="Andreopoulos W.B."/>
            <person name="Clum A."/>
            <person name="Lindquist E."/>
            <person name="Daum C."/>
            <person name="Ramamoorthy G.K."/>
            <person name="Gryganskyi A."/>
            <person name="Culley D."/>
            <person name="Magnuson J.K."/>
            <person name="James T.Y."/>
            <person name="O'Malley M.A."/>
            <person name="Stajich J.E."/>
            <person name="Spatafora J.W."/>
            <person name="Visel A."/>
            <person name="Grigoriev I.V."/>
        </authorList>
    </citation>
    <scope>NUCLEOTIDE SEQUENCE [LARGE SCALE GENOMIC DNA]</scope>
    <source>
        <strain evidence="7 8">NRRL 3301</strain>
    </source>
</reference>
<evidence type="ECO:0000256" key="5">
    <source>
        <dbReference type="ARBA" id="ARBA00023136"/>
    </source>
</evidence>
<comment type="caution">
    <text evidence="7">The sequence shown here is derived from an EMBL/GenBank/DDBJ whole genome shotgun (WGS) entry which is preliminary data.</text>
</comment>
<dbReference type="PANTHER" id="PTHR28234">
    <property type="entry name" value="NUCLEAR CONTROL OF ATPASE PROTEIN 2"/>
    <property type="match status" value="1"/>
</dbReference>
<evidence type="ECO:0000313" key="7">
    <source>
        <dbReference type="EMBL" id="ORX53628.1"/>
    </source>
</evidence>
<evidence type="ECO:0000313" key="8">
    <source>
        <dbReference type="Proteomes" id="UP000242146"/>
    </source>
</evidence>
<keyword evidence="4" id="KW-0496">Mitochondrion</keyword>
<dbReference type="InterPro" id="IPR013946">
    <property type="entry name" value="NCA2-like"/>
</dbReference>
<dbReference type="EMBL" id="MCGT01000015">
    <property type="protein sequence ID" value="ORX53628.1"/>
    <property type="molecule type" value="Genomic_DNA"/>
</dbReference>
<feature type="transmembrane region" description="Helical" evidence="6">
    <location>
        <begin position="484"/>
        <end position="503"/>
    </location>
</feature>
<keyword evidence="5 6" id="KW-0472">Membrane</keyword>
<dbReference type="Proteomes" id="UP000242146">
    <property type="component" value="Unassembled WGS sequence"/>
</dbReference>
<evidence type="ECO:0000256" key="6">
    <source>
        <dbReference type="SAM" id="Phobius"/>
    </source>
</evidence>
<dbReference type="GO" id="GO:0005741">
    <property type="term" value="C:mitochondrial outer membrane"/>
    <property type="evidence" value="ECO:0007669"/>
    <property type="project" value="TreeGrafter"/>
</dbReference>
<proteinExistence type="predicted"/>
<sequence length="571" mass="64717">MTSYTQEHLRAWNGALLPLQQEQLCQQASLDALTPISAKQAWEKRDLAPFLLACLQQLDATHPPGLHDIEQFITWFLDFPADTSAEQPLTWLFLSKCTLVVYGQRMSFLLDGSLPLSQALAYWNGVYGNLWQEIYYGLQTLPRRLISLTHKTRVAVQQHQPLTIDHWVGGMFPMMTHHPDGAERRLSVTTLKTPSKALAQVFRHMYHMPLPLALLRDEIQQKRLHVQSLRKHQAKLLGLLIKVAPANNCATLQSMDHAVLNAHQCLQALTISCEQDTHLSSTSIHEHGIDAIGQSILQTSSMATISTTPGSFAKDLRSVVRLQLSMPLDAWQKQYGHPGRLERYWIPGMCAFVAGNLSVRYALDRKEDIIQWTSDVGDTIRQFLIHWVWEPTVKVLDTIRFQDRRIGLSSKEGLKTDMESLERMVLEFARGHGNLTESEMAHLAAKVRDGDVTVVLRAYENEIKNPLRNAIKGKRRGRKQESRILIFVFVCLGDLIQALLIQVQKTKVDVELAMQALDKLLKSNELNFAFLAVAPSMLLTWGAFSWLRQWCATRSGKRFAPGVATLKDSLR</sequence>
<evidence type="ECO:0000256" key="1">
    <source>
        <dbReference type="ARBA" id="ARBA00004225"/>
    </source>
</evidence>
<organism evidence="7 8">
    <name type="scientific">Hesseltinella vesiculosa</name>
    <dbReference type="NCBI Taxonomy" id="101127"/>
    <lineage>
        <taxon>Eukaryota</taxon>
        <taxon>Fungi</taxon>
        <taxon>Fungi incertae sedis</taxon>
        <taxon>Mucoromycota</taxon>
        <taxon>Mucoromycotina</taxon>
        <taxon>Mucoromycetes</taxon>
        <taxon>Mucorales</taxon>
        <taxon>Cunninghamellaceae</taxon>
        <taxon>Hesseltinella</taxon>
    </lineage>
</organism>
<dbReference type="STRING" id="101127.A0A1X2GH29"/>